<keyword evidence="1" id="KW-0472">Membrane</keyword>
<dbReference type="InterPro" id="IPR002656">
    <property type="entry name" value="Acyl_transf_3_dom"/>
</dbReference>
<accession>A0A951P6M4</accession>
<keyword evidence="1" id="KW-1133">Transmembrane helix</keyword>
<dbReference type="Pfam" id="PF01757">
    <property type="entry name" value="Acyl_transf_3"/>
    <property type="match status" value="1"/>
</dbReference>
<keyword evidence="3" id="KW-0012">Acyltransferase</keyword>
<evidence type="ECO:0000313" key="3">
    <source>
        <dbReference type="EMBL" id="MBW4464121.1"/>
    </source>
</evidence>
<evidence type="ECO:0000259" key="2">
    <source>
        <dbReference type="Pfam" id="PF01757"/>
    </source>
</evidence>
<dbReference type="AlphaFoldDB" id="A0A951P6M4"/>
<feature type="transmembrane region" description="Helical" evidence="1">
    <location>
        <begin position="365"/>
        <end position="384"/>
    </location>
</feature>
<feature type="transmembrane region" description="Helical" evidence="1">
    <location>
        <begin position="272"/>
        <end position="290"/>
    </location>
</feature>
<feature type="transmembrane region" description="Helical" evidence="1">
    <location>
        <begin position="310"/>
        <end position="327"/>
    </location>
</feature>
<comment type="caution">
    <text evidence="3">The sequence shown here is derived from an EMBL/GenBank/DDBJ whole genome shotgun (WGS) entry which is preliminary data.</text>
</comment>
<feature type="transmembrane region" description="Helical" evidence="1">
    <location>
        <begin position="334"/>
        <end position="353"/>
    </location>
</feature>
<feature type="transmembrane region" description="Helical" evidence="1">
    <location>
        <begin position="136"/>
        <end position="153"/>
    </location>
</feature>
<evidence type="ECO:0000313" key="4">
    <source>
        <dbReference type="Proteomes" id="UP000707356"/>
    </source>
</evidence>
<protein>
    <submittedName>
        <fullName evidence="3">Acyltransferase family protein</fullName>
    </submittedName>
</protein>
<organism evidence="3 4">
    <name type="scientific">Pegethrix bostrychoides GSE-TBD4-15B</name>
    <dbReference type="NCBI Taxonomy" id="2839662"/>
    <lineage>
        <taxon>Bacteria</taxon>
        <taxon>Bacillati</taxon>
        <taxon>Cyanobacteriota</taxon>
        <taxon>Cyanophyceae</taxon>
        <taxon>Oculatellales</taxon>
        <taxon>Oculatellaceae</taxon>
        <taxon>Pegethrix</taxon>
    </lineage>
</organism>
<feature type="transmembrane region" description="Helical" evidence="1">
    <location>
        <begin position="58"/>
        <end position="77"/>
    </location>
</feature>
<keyword evidence="1" id="KW-0812">Transmembrane</keyword>
<reference evidence="3" key="2">
    <citation type="journal article" date="2022" name="Microbiol. Resour. Announc.">
        <title>Metagenome Sequencing to Explore Phylogenomics of Terrestrial Cyanobacteria.</title>
        <authorList>
            <person name="Ward R.D."/>
            <person name="Stajich J.E."/>
            <person name="Johansen J.R."/>
            <person name="Huntemann M."/>
            <person name="Clum A."/>
            <person name="Foster B."/>
            <person name="Foster B."/>
            <person name="Roux S."/>
            <person name="Palaniappan K."/>
            <person name="Varghese N."/>
            <person name="Mukherjee S."/>
            <person name="Reddy T.B.K."/>
            <person name="Daum C."/>
            <person name="Copeland A."/>
            <person name="Chen I.A."/>
            <person name="Ivanova N.N."/>
            <person name="Kyrpides N.C."/>
            <person name="Shapiro N."/>
            <person name="Eloe-Fadrosh E.A."/>
            <person name="Pietrasiak N."/>
        </authorList>
    </citation>
    <scope>NUCLEOTIDE SEQUENCE</scope>
    <source>
        <strain evidence="3">GSE-TBD4-15B</strain>
    </source>
</reference>
<evidence type="ECO:0000256" key="1">
    <source>
        <dbReference type="SAM" id="Phobius"/>
    </source>
</evidence>
<name>A0A951P6M4_9CYAN</name>
<reference evidence="3" key="1">
    <citation type="submission" date="2021-05" db="EMBL/GenBank/DDBJ databases">
        <authorList>
            <person name="Pietrasiak N."/>
            <person name="Ward R."/>
            <person name="Stajich J.E."/>
            <person name="Kurbessoian T."/>
        </authorList>
    </citation>
    <scope>NUCLEOTIDE SEQUENCE</scope>
    <source>
        <strain evidence="3">GSE-TBD4-15B</strain>
    </source>
</reference>
<feature type="domain" description="Acyltransferase 3" evidence="2">
    <location>
        <begin position="26"/>
        <end position="268"/>
    </location>
</feature>
<proteinExistence type="predicted"/>
<dbReference type="GO" id="GO:0016747">
    <property type="term" value="F:acyltransferase activity, transferring groups other than amino-acyl groups"/>
    <property type="evidence" value="ECO:0007669"/>
    <property type="project" value="InterPro"/>
</dbReference>
<sequence>MLLALSGLTLKHRRDEVLSNLQTRQIKGIAILLVVLNHLSVHTVEQASDLFLFQDSGYIGVILFLILSGFGIAVSLNSRGTEQFWLHRLIRVGIPVLLAMLLEIALSHLLNLSPDVNPMIRLSQIFFDLQAVDRNLWFIPFLFFWYFVAYILFQTQLSPRLKYWLLFGMPLLLFSLPNPLVWKMSAFGFPVGYWLGEQRLRQSLSLELLTKQPPVALIGFTLALLSWAVGFHHLPTLLKASLGLKLVALGLISLPVGLAVCRYRRMLWRLRFSPNQAALTLAAGFVLLNYNSSLGWESVGILLYSATHNLTGIVSFAAVTLLLTLLVKCQLRSLFLAALGSISFEIYLLHGMFMYKFDFMLFRGSLWLTFPIYLAAICAGSCCLQRLSAGLANRCLAWLEPQT</sequence>
<gene>
    <name evidence="3" type="ORF">KME07_01605</name>
</gene>
<dbReference type="EMBL" id="JAHHHV010000006">
    <property type="protein sequence ID" value="MBW4464121.1"/>
    <property type="molecule type" value="Genomic_DNA"/>
</dbReference>
<dbReference type="Proteomes" id="UP000707356">
    <property type="component" value="Unassembled WGS sequence"/>
</dbReference>
<keyword evidence="3" id="KW-0808">Transferase</keyword>
<feature type="transmembrane region" description="Helical" evidence="1">
    <location>
        <begin position="240"/>
        <end position="260"/>
    </location>
</feature>
<feature type="transmembrane region" description="Helical" evidence="1">
    <location>
        <begin position="89"/>
        <end position="110"/>
    </location>
</feature>